<dbReference type="Pfam" id="PF08459">
    <property type="entry name" value="UvrC_RNaseH_dom"/>
    <property type="match status" value="1"/>
</dbReference>
<dbReference type="InterPro" id="IPR038476">
    <property type="entry name" value="UvrC_RNase_H_dom_sf"/>
</dbReference>
<dbReference type="InterPro" id="IPR036876">
    <property type="entry name" value="UVR_dom_sf"/>
</dbReference>
<gene>
    <name evidence="3" type="ORF">A2690_02585</name>
</gene>
<dbReference type="InterPro" id="IPR047296">
    <property type="entry name" value="GIY-YIG_UvrC_Cho"/>
</dbReference>
<dbReference type="PANTHER" id="PTHR30562:SF1">
    <property type="entry name" value="UVRABC SYSTEM PROTEIN C"/>
    <property type="match status" value="1"/>
</dbReference>
<dbReference type="GO" id="GO:0009380">
    <property type="term" value="C:excinuclease repair complex"/>
    <property type="evidence" value="ECO:0007669"/>
    <property type="project" value="TreeGrafter"/>
</dbReference>
<dbReference type="Gene3D" id="3.40.1440.10">
    <property type="entry name" value="GIY-YIG endonuclease"/>
    <property type="match status" value="1"/>
</dbReference>
<dbReference type="GO" id="GO:0006289">
    <property type="term" value="P:nucleotide-excision repair"/>
    <property type="evidence" value="ECO:0007669"/>
    <property type="project" value="InterPro"/>
</dbReference>
<dbReference type="SUPFAM" id="SSF46600">
    <property type="entry name" value="C-terminal UvrC-binding domain of UvrB"/>
    <property type="match status" value="1"/>
</dbReference>
<evidence type="ECO:0000313" key="4">
    <source>
        <dbReference type="Proteomes" id="UP000178372"/>
    </source>
</evidence>
<dbReference type="PROSITE" id="PS50164">
    <property type="entry name" value="GIY_YIG"/>
    <property type="match status" value="1"/>
</dbReference>
<accession>A0A1F7GC70</accession>
<evidence type="ECO:0000259" key="2">
    <source>
        <dbReference type="PROSITE" id="PS50165"/>
    </source>
</evidence>
<protein>
    <recommendedName>
        <fullName evidence="5">Excinuclease ABC subunit C</fullName>
    </recommendedName>
</protein>
<dbReference type="Gene3D" id="3.30.420.340">
    <property type="entry name" value="UvrC, RNAse H endonuclease domain"/>
    <property type="match status" value="1"/>
</dbReference>
<dbReference type="Pfam" id="PF01541">
    <property type="entry name" value="GIY-YIG"/>
    <property type="match status" value="1"/>
</dbReference>
<proteinExistence type="predicted"/>
<dbReference type="Proteomes" id="UP000178372">
    <property type="component" value="Unassembled WGS sequence"/>
</dbReference>
<dbReference type="GO" id="GO:0009381">
    <property type="term" value="F:excinuclease ABC activity"/>
    <property type="evidence" value="ECO:0007669"/>
    <property type="project" value="InterPro"/>
</dbReference>
<evidence type="ECO:0000259" key="1">
    <source>
        <dbReference type="PROSITE" id="PS50164"/>
    </source>
</evidence>
<dbReference type="PANTHER" id="PTHR30562">
    <property type="entry name" value="UVRC/OXIDOREDUCTASE"/>
    <property type="match status" value="1"/>
</dbReference>
<feature type="domain" description="UvrC family homology region profile" evidence="2">
    <location>
        <begin position="279"/>
        <end position="362"/>
    </location>
</feature>
<dbReference type="SMART" id="SM00465">
    <property type="entry name" value="GIYc"/>
    <property type="match status" value="1"/>
</dbReference>
<dbReference type="InterPro" id="IPR000305">
    <property type="entry name" value="GIY-YIG_endonuc"/>
</dbReference>
<dbReference type="InterPro" id="IPR035901">
    <property type="entry name" value="GIY-YIG_endonuc_sf"/>
</dbReference>
<evidence type="ECO:0008006" key="5">
    <source>
        <dbReference type="Google" id="ProtNLM"/>
    </source>
</evidence>
<reference evidence="3 4" key="1">
    <citation type="journal article" date="2016" name="Nat. Commun.">
        <title>Thousands of microbial genomes shed light on interconnected biogeochemical processes in an aquifer system.</title>
        <authorList>
            <person name="Anantharaman K."/>
            <person name="Brown C.T."/>
            <person name="Hug L.A."/>
            <person name="Sharon I."/>
            <person name="Castelle C.J."/>
            <person name="Probst A.J."/>
            <person name="Thomas B.C."/>
            <person name="Singh A."/>
            <person name="Wilkins M.J."/>
            <person name="Karaoz U."/>
            <person name="Brodie E.L."/>
            <person name="Williams K.H."/>
            <person name="Hubbard S.S."/>
            <person name="Banfield J.F."/>
        </authorList>
    </citation>
    <scope>NUCLEOTIDE SEQUENCE [LARGE SCALE GENOMIC DNA]</scope>
</reference>
<dbReference type="CDD" id="cd10434">
    <property type="entry name" value="GIY-YIG_UvrC_Cho"/>
    <property type="match status" value="1"/>
</dbReference>
<dbReference type="AlphaFoldDB" id="A0A1F7GC70"/>
<name>A0A1F7GC70_9BACT</name>
<comment type="caution">
    <text evidence="3">The sequence shown here is derived from an EMBL/GenBank/DDBJ whole genome shotgun (WGS) entry which is preliminary data.</text>
</comment>
<dbReference type="InterPro" id="IPR001162">
    <property type="entry name" value="UvrC_RNase_H_dom"/>
</dbReference>
<evidence type="ECO:0000313" key="3">
    <source>
        <dbReference type="EMBL" id="OGK16571.1"/>
    </source>
</evidence>
<feature type="domain" description="GIY-YIG" evidence="1">
    <location>
        <begin position="12"/>
        <end position="89"/>
    </location>
</feature>
<organism evidence="3 4">
    <name type="scientific">Candidatus Roizmanbacteria bacterium RIFCSPHIGHO2_01_FULL_39_12b</name>
    <dbReference type="NCBI Taxonomy" id="1802030"/>
    <lineage>
        <taxon>Bacteria</taxon>
        <taxon>Candidatus Roizmaniibacteriota</taxon>
    </lineage>
</organism>
<dbReference type="SUPFAM" id="SSF82771">
    <property type="entry name" value="GIY-YIG endonuclease"/>
    <property type="match status" value="1"/>
</dbReference>
<sequence>MISKDAVSSLPSVSGVYQFTQHDRPVYIGKSVNIKARVSSHIQAAKLSKKELLIVSNSNALVFQETISDFDAIVLEAKLIKEFRPIYNIALKDDKHFLYIKITVKDNFPKVFSVRAENDRKSLYFGPFASTETTEKLLYHLRTIIPFCTQKKIGKHACFYSKIGLCDPCPSYINNQTGDVKKKLQIEYQSHIKTLIVMLKGEGIKIIAELESELAKQITKGDYEKAIETRDKILSINRILYSRSFTTFDMVDYTKQSNIDSQLRDFLYSCFKKQINDNYRIECYDMSTLFGDSPTGSLVVLENGALSSSQYKRFKIKNGAKSDFEAICEVLMRRFKRDDWKLPDLIIIDGGKPQVRVVSQVLGDFELDIPVIGLAKNPDRIVFNTSTSGKLLKRSSELFKCFQQLRDESHRFAKKYHLLLRSKKFRI</sequence>
<dbReference type="EMBL" id="MFZF01000015">
    <property type="protein sequence ID" value="OGK16571.1"/>
    <property type="molecule type" value="Genomic_DNA"/>
</dbReference>
<dbReference type="PROSITE" id="PS50165">
    <property type="entry name" value="UVRC"/>
    <property type="match status" value="1"/>
</dbReference>
<dbReference type="InterPro" id="IPR050066">
    <property type="entry name" value="UvrABC_protein_C"/>
</dbReference>